<dbReference type="OrthoDB" id="5294698at2"/>
<name>A0A4U1I3S4_9BURK</name>
<dbReference type="InterPro" id="IPR001736">
    <property type="entry name" value="PLipase_D/transphosphatidylase"/>
</dbReference>
<dbReference type="Gene3D" id="3.30.870.10">
    <property type="entry name" value="Endonuclease Chain A"/>
    <property type="match status" value="2"/>
</dbReference>
<evidence type="ECO:0000256" key="1">
    <source>
        <dbReference type="ARBA" id="ARBA00000798"/>
    </source>
</evidence>
<keyword evidence="4" id="KW-0378">Hydrolase</keyword>
<dbReference type="EC" id="3.1.4.4" evidence="3"/>
<dbReference type="GO" id="GO:0006793">
    <property type="term" value="P:phosphorus metabolic process"/>
    <property type="evidence" value="ECO:0007669"/>
    <property type="project" value="UniProtKB-ARBA"/>
</dbReference>
<evidence type="ECO:0000313" key="8">
    <source>
        <dbReference type="EMBL" id="TKC87897.1"/>
    </source>
</evidence>
<evidence type="ECO:0000256" key="2">
    <source>
        <dbReference type="ARBA" id="ARBA00008664"/>
    </source>
</evidence>
<dbReference type="SUPFAM" id="SSF56024">
    <property type="entry name" value="Phospholipase D/nuclease"/>
    <property type="match status" value="2"/>
</dbReference>
<organism evidence="8 9">
    <name type="scientific">Trinickia terrae</name>
    <dbReference type="NCBI Taxonomy" id="2571161"/>
    <lineage>
        <taxon>Bacteria</taxon>
        <taxon>Pseudomonadati</taxon>
        <taxon>Pseudomonadota</taxon>
        <taxon>Betaproteobacteria</taxon>
        <taxon>Burkholderiales</taxon>
        <taxon>Burkholderiaceae</taxon>
        <taxon>Trinickia</taxon>
    </lineage>
</organism>
<dbReference type="EMBL" id="SWJE01000008">
    <property type="protein sequence ID" value="TKC87897.1"/>
    <property type="molecule type" value="Genomic_DNA"/>
</dbReference>
<dbReference type="GO" id="GO:0016042">
    <property type="term" value="P:lipid catabolic process"/>
    <property type="evidence" value="ECO:0007669"/>
    <property type="project" value="UniProtKB-KW"/>
</dbReference>
<accession>A0A4U1I3S4</accession>
<sequence>MSIEHLLLVGAGNNVQPEGQENLKDTAQTFCQFVSQTKSTLHIAAYHFKFFGDVAQQIRQALTEVASRAEVKIAYFDEPKRAYSGHQRLYGGDQSGPSVFEGYERTRVQLKAIESIDIHSLPEGVAPAPIEGDGALMHSKYMIRDDQDVWMGTANFTEDGWGLQDNNILIFTGEPELARYYATDFDELWQYGRIAGTGKNDNGNLTVSGDSLEVDFSPGDGISIDQRIADLISGATRSIHVASMDISSALILEALAEAIKKEGVEVTGVYDGPQMTGVEKAWARGNGSSQKAAWWDLVKTKLVAKQSRPFNPGDANGFYNFMHNKTLVVDESIVHTGSFNFSSNARRNAENVVNLKDAQLAKAFADYIGELVKRYRG</sequence>
<dbReference type="SMART" id="SM00155">
    <property type="entry name" value="PLDc"/>
    <property type="match status" value="2"/>
</dbReference>
<evidence type="ECO:0000313" key="9">
    <source>
        <dbReference type="Proteomes" id="UP000305539"/>
    </source>
</evidence>
<keyword evidence="6" id="KW-0443">Lipid metabolism</keyword>
<dbReference type="PANTHER" id="PTHR43856">
    <property type="entry name" value="CARDIOLIPIN HYDROLASE"/>
    <property type="match status" value="1"/>
</dbReference>
<keyword evidence="5" id="KW-0442">Lipid degradation</keyword>
<evidence type="ECO:0000256" key="6">
    <source>
        <dbReference type="ARBA" id="ARBA00023098"/>
    </source>
</evidence>
<evidence type="ECO:0000256" key="3">
    <source>
        <dbReference type="ARBA" id="ARBA00012027"/>
    </source>
</evidence>
<keyword evidence="9" id="KW-1185">Reference proteome</keyword>
<dbReference type="GO" id="GO:0004630">
    <property type="term" value="F:phospholipase D activity"/>
    <property type="evidence" value="ECO:0007669"/>
    <property type="project" value="UniProtKB-EC"/>
</dbReference>
<dbReference type="Pfam" id="PF13091">
    <property type="entry name" value="PLDc_2"/>
    <property type="match status" value="2"/>
</dbReference>
<dbReference type="InterPro" id="IPR051406">
    <property type="entry name" value="PLD_domain"/>
</dbReference>
<protein>
    <recommendedName>
        <fullName evidence="3">phospholipase D</fullName>
        <ecNumber evidence="3">3.1.4.4</ecNumber>
    </recommendedName>
</protein>
<dbReference type="PROSITE" id="PS50035">
    <property type="entry name" value="PLD"/>
    <property type="match status" value="2"/>
</dbReference>
<feature type="domain" description="PLD phosphodiesterase" evidence="7">
    <location>
        <begin position="318"/>
        <end position="345"/>
    </location>
</feature>
<dbReference type="AlphaFoldDB" id="A0A4U1I3S4"/>
<comment type="caution">
    <text evidence="8">The sequence shown here is derived from an EMBL/GenBank/DDBJ whole genome shotgun (WGS) entry which is preliminary data.</text>
</comment>
<dbReference type="RefSeq" id="WP_136896161.1">
    <property type="nucleotide sequence ID" value="NZ_SWJE01000008.1"/>
</dbReference>
<dbReference type="GO" id="GO:0016891">
    <property type="term" value="F:RNA endonuclease activity producing 5'-phosphomonoesters, hydrolytic mechanism"/>
    <property type="evidence" value="ECO:0007669"/>
    <property type="project" value="TreeGrafter"/>
</dbReference>
<reference evidence="8 9" key="1">
    <citation type="submission" date="2019-04" db="EMBL/GenBank/DDBJ databases">
        <title>Trinickia sp. 7GSK02, isolated from subtropical forest soil.</title>
        <authorList>
            <person name="Gao Z.-H."/>
            <person name="Qiu L.-H."/>
        </authorList>
    </citation>
    <scope>NUCLEOTIDE SEQUENCE [LARGE SCALE GENOMIC DNA]</scope>
    <source>
        <strain evidence="8 9">7GSK02</strain>
    </source>
</reference>
<comment type="similarity">
    <text evidence="2">Belongs to the phospholipase D family.</text>
</comment>
<evidence type="ECO:0000256" key="5">
    <source>
        <dbReference type="ARBA" id="ARBA00022963"/>
    </source>
</evidence>
<gene>
    <name evidence="8" type="ORF">FAZ69_16655</name>
</gene>
<proteinExistence type="inferred from homology"/>
<dbReference type="Proteomes" id="UP000305539">
    <property type="component" value="Unassembled WGS sequence"/>
</dbReference>
<dbReference type="InterPro" id="IPR025202">
    <property type="entry name" value="PLD-like_dom"/>
</dbReference>
<dbReference type="PANTHER" id="PTHR43856:SF1">
    <property type="entry name" value="MITOCHONDRIAL CARDIOLIPIN HYDROLASE"/>
    <property type="match status" value="1"/>
</dbReference>
<evidence type="ECO:0000259" key="7">
    <source>
        <dbReference type="PROSITE" id="PS50035"/>
    </source>
</evidence>
<feature type="domain" description="PLD phosphodiesterase" evidence="7">
    <location>
        <begin position="133"/>
        <end position="160"/>
    </location>
</feature>
<evidence type="ECO:0000256" key="4">
    <source>
        <dbReference type="ARBA" id="ARBA00022801"/>
    </source>
</evidence>
<comment type="catalytic activity">
    <reaction evidence="1">
        <text>a 1,2-diacyl-sn-glycero-3-phosphocholine + H2O = a 1,2-diacyl-sn-glycero-3-phosphate + choline + H(+)</text>
        <dbReference type="Rhea" id="RHEA:14445"/>
        <dbReference type="ChEBI" id="CHEBI:15354"/>
        <dbReference type="ChEBI" id="CHEBI:15377"/>
        <dbReference type="ChEBI" id="CHEBI:15378"/>
        <dbReference type="ChEBI" id="CHEBI:57643"/>
        <dbReference type="ChEBI" id="CHEBI:58608"/>
        <dbReference type="EC" id="3.1.4.4"/>
    </reaction>
</comment>